<reference evidence="2 3" key="3">
    <citation type="submission" date="2021-12" db="EMBL/GenBank/DDBJ databases">
        <title>Genomic and phenotypic characterization of three Burkholderia contaminans isolates recovered from different sources.</title>
        <authorList>
            <person name="Lopez De Volder A."/>
            <person name="Fan Y."/>
            <person name="Nunvar J."/>
            <person name="Herrera T."/>
            <person name="Timp W."/>
            <person name="Degrossi J."/>
        </authorList>
    </citation>
    <scope>NUCLEOTIDE SEQUENCE [LARGE SCALE GENOMIC DNA]</scope>
    <source>
        <strain evidence="2 3">LMG 23361</strain>
        <plasmid evidence="2 3">unnamed1</plasmid>
    </source>
</reference>
<evidence type="ECO:0000313" key="1">
    <source>
        <dbReference type="EMBL" id="BBA45620.1"/>
    </source>
</evidence>
<dbReference type="EMBL" id="AP018360">
    <property type="protein sequence ID" value="BBA45620.1"/>
    <property type="molecule type" value="Genomic_DNA"/>
</dbReference>
<evidence type="ECO:0008006" key="4">
    <source>
        <dbReference type="Google" id="ProtNLM"/>
    </source>
</evidence>
<gene>
    <name evidence="1" type="ORF">BCCH1_81310</name>
    <name evidence="2" type="ORF">LXE91_40805</name>
</gene>
<sequence length="116" mass="12380">MASERLNLEQAANAIGDAMYAMLPGGEVQVEPASDGFGVEIVRIIAGVEGRGDGTRSMLAATALADRLGVCVTLTPDGSYYEDADAAAARLTEFYSRFGFRQHAFGTMLREPVNFN</sequence>
<proteinExistence type="predicted"/>
<dbReference type="RefSeq" id="WP_046543885.1">
    <property type="nucleotide sequence ID" value="NZ_AP018360.1"/>
</dbReference>
<dbReference type="EMBL" id="CP090643">
    <property type="protein sequence ID" value="WFN23466.1"/>
    <property type="molecule type" value="Genomic_DNA"/>
</dbReference>
<evidence type="ECO:0000313" key="2">
    <source>
        <dbReference type="EMBL" id="WFN23466.1"/>
    </source>
</evidence>
<geneLocation type="plasmid" evidence="1">
    <name>pBC453</name>
</geneLocation>
<keyword evidence="1" id="KW-0614">Plasmid</keyword>
<protein>
    <recommendedName>
        <fullName evidence="4">GNAT family N-acetyltransferase</fullName>
    </recommendedName>
</protein>
<reference evidence="1" key="2">
    <citation type="journal article" date="2017" name="Genome Announc.">
        <title>High-Quality Draft Genome Sequence of Burkholderia contaminans CH-1, a Gram-Negative Bacterium That Metabolizes 2-Azahypoxanthine, a Plant Growth-Regulating Compound.</title>
        <authorList>
            <person name="Choi J.-H."/>
            <person name="Sugiura H."/>
            <person name="Moriuchi R."/>
            <person name="Kawagishi H."/>
            <person name="Dohra H."/>
        </authorList>
    </citation>
    <scope>NUCLEOTIDE SEQUENCE</scope>
    <source>
        <strain evidence="1">CH-1</strain>
        <plasmid evidence="1">pBC453</plasmid>
    </source>
</reference>
<dbReference type="Proteomes" id="UP001220209">
    <property type="component" value="Plasmid unnamed1"/>
</dbReference>
<organism evidence="1">
    <name type="scientific">Burkholderia contaminans</name>
    <dbReference type="NCBI Taxonomy" id="488447"/>
    <lineage>
        <taxon>Bacteria</taxon>
        <taxon>Pseudomonadati</taxon>
        <taxon>Pseudomonadota</taxon>
        <taxon>Betaproteobacteria</taxon>
        <taxon>Burkholderiales</taxon>
        <taxon>Burkholderiaceae</taxon>
        <taxon>Burkholderia</taxon>
        <taxon>Burkholderia cepacia complex</taxon>
    </lineage>
</organism>
<reference evidence="1" key="1">
    <citation type="journal article" date="2016" name="Biosci. Biotechnol. Biochem.">
        <title>Bioconversion of AHX to AOH by resting cells of Burkholderia contaminans CH-1.</title>
        <authorList>
            <person name="Choi J.H."/>
            <person name="Kikuchi A."/>
            <person name="Pumkaeo P."/>
            <person name="Hirai H."/>
            <person name="Tokuyama S."/>
            <person name="Kawagishi H."/>
        </authorList>
    </citation>
    <scope>NUCLEOTIDE SEQUENCE</scope>
    <source>
        <strain evidence="1">CH-1</strain>
        <plasmid evidence="1">pBC453</plasmid>
    </source>
</reference>
<accession>A0A286T8J0</accession>
<geneLocation type="plasmid" evidence="2 3">
    <name>unnamed1</name>
</geneLocation>
<name>A0A286T8J0_9BURK</name>
<evidence type="ECO:0000313" key="3">
    <source>
        <dbReference type="Proteomes" id="UP001220209"/>
    </source>
</evidence>
<dbReference type="AlphaFoldDB" id="A0A286T8J0"/>